<dbReference type="RefSeq" id="WP_187685567.1">
    <property type="nucleotide sequence ID" value="NZ_AP023396.1"/>
</dbReference>
<keyword evidence="2" id="KW-1185">Reference proteome</keyword>
<sequence length="64" mass="7177">MRDIPITDHSEFPVMTVDYAHVIMQNHIDCPIMACPVKRQAKSCLVQAGRLTPDSRRSSSAMGY</sequence>
<dbReference type="KEGG" id="nwl:NWFMUON74_66730"/>
<dbReference type="GeneID" id="80351051"/>
<name>A0A7G1KVD2_9NOCA</name>
<evidence type="ECO:0000313" key="1">
    <source>
        <dbReference type="EMBL" id="BCK58901.1"/>
    </source>
</evidence>
<dbReference type="AlphaFoldDB" id="A0A7G1KVD2"/>
<organism evidence="1 2">
    <name type="scientific">Nocardia wallacei</name>
    <dbReference type="NCBI Taxonomy" id="480035"/>
    <lineage>
        <taxon>Bacteria</taxon>
        <taxon>Bacillati</taxon>
        <taxon>Actinomycetota</taxon>
        <taxon>Actinomycetes</taxon>
        <taxon>Mycobacteriales</taxon>
        <taxon>Nocardiaceae</taxon>
        <taxon>Nocardia</taxon>
    </lineage>
</organism>
<dbReference type="EMBL" id="AP023396">
    <property type="protein sequence ID" value="BCK58901.1"/>
    <property type="molecule type" value="Genomic_DNA"/>
</dbReference>
<reference evidence="1 2" key="1">
    <citation type="submission" date="2020-08" db="EMBL/GenBank/DDBJ databases">
        <title>Genome Sequencing of Nocardia wallacei strain FMUON74 and assembly.</title>
        <authorList>
            <person name="Toyokawa M."/>
            <person name="Uesaka K."/>
        </authorList>
    </citation>
    <scope>NUCLEOTIDE SEQUENCE [LARGE SCALE GENOMIC DNA]</scope>
    <source>
        <strain evidence="1 2">FMUON74</strain>
    </source>
</reference>
<evidence type="ECO:0000313" key="2">
    <source>
        <dbReference type="Proteomes" id="UP000516173"/>
    </source>
</evidence>
<dbReference type="Proteomes" id="UP000516173">
    <property type="component" value="Chromosome"/>
</dbReference>
<proteinExistence type="predicted"/>
<accession>A0A7G1KVD2</accession>
<protein>
    <submittedName>
        <fullName evidence="1">Uncharacterized protein</fullName>
    </submittedName>
</protein>
<gene>
    <name evidence="1" type="ORF">NWFMUON74_66730</name>
</gene>